<dbReference type="Proteomes" id="UP000254575">
    <property type="component" value="Unassembled WGS sequence"/>
</dbReference>
<keyword evidence="3 4" id="KW-0067">ATP-binding</keyword>
<dbReference type="PROSITE" id="PS50975">
    <property type="entry name" value="ATP_GRASP"/>
    <property type="match status" value="1"/>
</dbReference>
<dbReference type="GO" id="GO:0046872">
    <property type="term" value="F:metal ion binding"/>
    <property type="evidence" value="ECO:0007669"/>
    <property type="project" value="InterPro"/>
</dbReference>
<dbReference type="GO" id="GO:0004638">
    <property type="term" value="F:phosphoribosylaminoimidazole carboxylase activity"/>
    <property type="evidence" value="ECO:0007669"/>
    <property type="project" value="InterPro"/>
</dbReference>
<feature type="binding site" evidence="4">
    <location>
        <position position="136"/>
    </location>
    <ligand>
        <name>ATP</name>
        <dbReference type="ChEBI" id="CHEBI:30616"/>
    </ligand>
</feature>
<dbReference type="InterPro" id="IPR003135">
    <property type="entry name" value="ATP-grasp_carboxylate-amine"/>
</dbReference>
<dbReference type="OrthoDB" id="9804625at2"/>
<dbReference type="Gene3D" id="3.30.1490.20">
    <property type="entry name" value="ATP-grasp fold, A domain"/>
    <property type="match status" value="1"/>
</dbReference>
<dbReference type="Pfam" id="PF17769">
    <property type="entry name" value="PurK_C"/>
    <property type="match status" value="1"/>
</dbReference>
<feature type="binding site" evidence="4">
    <location>
        <begin position="254"/>
        <end position="255"/>
    </location>
    <ligand>
        <name>ATP</name>
        <dbReference type="ChEBI" id="CHEBI:30616"/>
    </ligand>
</feature>
<dbReference type="Pfam" id="PF22660">
    <property type="entry name" value="RS_preATP-grasp-like"/>
    <property type="match status" value="1"/>
</dbReference>
<comment type="catalytic activity">
    <reaction evidence="4 5">
        <text>5-amino-1-(5-phospho-beta-D-ribosyl)imidazole + hydrogencarbonate + ATP = 5-carboxyamino-1-(5-phospho-D-ribosyl)imidazole + ADP + phosphate + 2 H(+)</text>
        <dbReference type="Rhea" id="RHEA:19317"/>
        <dbReference type="ChEBI" id="CHEBI:15378"/>
        <dbReference type="ChEBI" id="CHEBI:17544"/>
        <dbReference type="ChEBI" id="CHEBI:30616"/>
        <dbReference type="ChEBI" id="CHEBI:43474"/>
        <dbReference type="ChEBI" id="CHEBI:58730"/>
        <dbReference type="ChEBI" id="CHEBI:137981"/>
        <dbReference type="ChEBI" id="CHEBI:456216"/>
        <dbReference type="EC" id="6.3.4.18"/>
    </reaction>
</comment>
<comment type="similarity">
    <text evidence="4 5">Belongs to the PurK/PurT family.</text>
</comment>
<comment type="function">
    <text evidence="4">Catalyzes the ATP-dependent conversion of 5-aminoimidazole ribonucleotide (AIR) and HCO(3)(-) to N5-carboxyaminoimidazole ribonucleotide (N5-CAIR).</text>
</comment>
<keyword evidence="8" id="KW-1185">Reference proteome</keyword>
<evidence type="ECO:0000313" key="7">
    <source>
        <dbReference type="EMBL" id="SUO97517.1"/>
    </source>
</evidence>
<evidence type="ECO:0000256" key="3">
    <source>
        <dbReference type="ARBA" id="ARBA00022840"/>
    </source>
</evidence>
<dbReference type="HAMAP" id="MF_01928">
    <property type="entry name" value="PurK"/>
    <property type="match status" value="1"/>
</dbReference>
<comment type="caution">
    <text evidence="4">Lacks conserved residue(s) required for the propagation of feature annotation.</text>
</comment>
<reference evidence="7 8" key="1">
    <citation type="submission" date="2018-06" db="EMBL/GenBank/DDBJ databases">
        <authorList>
            <consortium name="Pathogen Informatics"/>
            <person name="Doyle S."/>
        </authorList>
    </citation>
    <scope>NUCLEOTIDE SEQUENCE [LARGE SCALE GENOMIC DNA]</scope>
    <source>
        <strain evidence="7 8">NCTC10717</strain>
    </source>
</reference>
<name>A0A380N182_9GAMM</name>
<dbReference type="GO" id="GO:0034028">
    <property type="term" value="F:5-(carboxyamino)imidazole ribonucleotide synthase activity"/>
    <property type="evidence" value="ECO:0007669"/>
    <property type="project" value="UniProtKB-UniRule"/>
</dbReference>
<dbReference type="EC" id="6.3.4.18" evidence="4 5"/>
<dbReference type="SUPFAM" id="SSF52440">
    <property type="entry name" value="PreATP-grasp domain"/>
    <property type="match status" value="1"/>
</dbReference>
<evidence type="ECO:0000256" key="1">
    <source>
        <dbReference type="ARBA" id="ARBA00022741"/>
    </source>
</evidence>
<feature type="domain" description="ATP-grasp" evidence="6">
    <location>
        <begin position="104"/>
        <end position="284"/>
    </location>
</feature>
<gene>
    <name evidence="4 5 7" type="primary">purK</name>
    <name evidence="7" type="ORF">NCTC10717_01493</name>
</gene>
<evidence type="ECO:0000256" key="5">
    <source>
        <dbReference type="RuleBase" id="RU361200"/>
    </source>
</evidence>
<evidence type="ECO:0000313" key="8">
    <source>
        <dbReference type="Proteomes" id="UP000254575"/>
    </source>
</evidence>
<dbReference type="InterPro" id="IPR011054">
    <property type="entry name" value="Rudment_hybrid_motif"/>
</dbReference>
<evidence type="ECO:0000259" key="6">
    <source>
        <dbReference type="PROSITE" id="PS50975"/>
    </source>
</evidence>
<dbReference type="Gene3D" id="3.40.50.20">
    <property type="match status" value="1"/>
</dbReference>
<accession>A0A380N182</accession>
<dbReference type="InterPro" id="IPR016185">
    <property type="entry name" value="PreATP-grasp_dom_sf"/>
</dbReference>
<comment type="subunit">
    <text evidence="4 5">Homodimer.</text>
</comment>
<dbReference type="UniPathway" id="UPA00074">
    <property type="reaction ID" value="UER00942"/>
</dbReference>
<dbReference type="AlphaFoldDB" id="A0A380N182"/>
<keyword evidence="4 5" id="KW-0436">Ligase</keyword>
<dbReference type="InterPro" id="IPR011761">
    <property type="entry name" value="ATP-grasp"/>
</dbReference>
<dbReference type="EMBL" id="UHIA01000004">
    <property type="protein sequence ID" value="SUO97517.1"/>
    <property type="molecule type" value="Genomic_DNA"/>
</dbReference>
<dbReference type="SUPFAM" id="SSF51246">
    <property type="entry name" value="Rudiment single hybrid motif"/>
    <property type="match status" value="1"/>
</dbReference>
<keyword evidence="1 4" id="KW-0547">Nucleotide-binding</keyword>
<comment type="function">
    <text evidence="5">Catalyzes the ATP-dependent conversion of 5-aminoimidazole ribonucleotide (AIR) and HCO(3)- to N5-carboxyaminoimidazole ribonucleotide (N5-CAIR).</text>
</comment>
<evidence type="ECO:0000256" key="2">
    <source>
        <dbReference type="ARBA" id="ARBA00022755"/>
    </source>
</evidence>
<dbReference type="SUPFAM" id="SSF56059">
    <property type="entry name" value="Glutathione synthetase ATP-binding domain-like"/>
    <property type="match status" value="1"/>
</dbReference>
<comment type="pathway">
    <text evidence="4 5">Purine metabolism; IMP biosynthesis via de novo pathway; 5-amino-1-(5-phospho-D-ribosyl)imidazole-4-carboxylate from 5-amino-1-(5-phospho-D-ribosyl)imidazole (N5-CAIR route): step 1/2.</text>
</comment>
<dbReference type="InterPro" id="IPR005875">
    <property type="entry name" value="PurK"/>
</dbReference>
<feature type="binding site" evidence="4">
    <location>
        <position position="100"/>
    </location>
    <ligand>
        <name>ATP</name>
        <dbReference type="ChEBI" id="CHEBI:30616"/>
    </ligand>
</feature>
<dbReference type="InterPro" id="IPR054350">
    <property type="entry name" value="PurT/PurK_preATP-grasp"/>
</dbReference>
<proteinExistence type="inferred from homology"/>
<dbReference type="GO" id="GO:0006189">
    <property type="term" value="P:'de novo' IMP biosynthetic process"/>
    <property type="evidence" value="ECO:0007669"/>
    <property type="project" value="UniProtKB-UniRule"/>
</dbReference>
<dbReference type="GO" id="GO:0005829">
    <property type="term" value="C:cytosol"/>
    <property type="evidence" value="ECO:0007669"/>
    <property type="project" value="TreeGrafter"/>
</dbReference>
<feature type="binding site" evidence="4">
    <location>
        <position position="175"/>
    </location>
    <ligand>
        <name>ATP</name>
        <dbReference type="ChEBI" id="CHEBI:30616"/>
    </ligand>
</feature>
<protein>
    <recommendedName>
        <fullName evidence="4 5">N5-carboxyaminoimidazole ribonucleotide synthase</fullName>
        <shortName evidence="4 5">N5-CAIR synthase</shortName>
        <ecNumber evidence="4 5">6.3.4.18</ecNumber>
    </recommendedName>
    <alternativeName>
        <fullName evidence="4 5">5-(carboxyamino)imidazole ribonucleotide synthetase</fullName>
    </alternativeName>
</protein>
<keyword evidence="2 4" id="KW-0658">Purine biosynthesis</keyword>
<dbReference type="InterPro" id="IPR013815">
    <property type="entry name" value="ATP_grasp_subdomain_1"/>
</dbReference>
<organism evidence="7 8">
    <name type="scientific">Suttonella indologenes</name>
    <dbReference type="NCBI Taxonomy" id="13276"/>
    <lineage>
        <taxon>Bacteria</taxon>
        <taxon>Pseudomonadati</taxon>
        <taxon>Pseudomonadota</taxon>
        <taxon>Gammaproteobacteria</taxon>
        <taxon>Cardiobacteriales</taxon>
        <taxon>Cardiobacteriaceae</taxon>
        <taxon>Suttonella</taxon>
    </lineage>
</organism>
<dbReference type="Gene3D" id="3.30.470.20">
    <property type="entry name" value="ATP-grasp fold, B domain"/>
    <property type="match status" value="1"/>
</dbReference>
<dbReference type="RefSeq" id="WP_115218665.1">
    <property type="nucleotide sequence ID" value="NZ_UHIA01000004.1"/>
</dbReference>
<dbReference type="NCBIfam" id="TIGR01161">
    <property type="entry name" value="purK"/>
    <property type="match status" value="1"/>
</dbReference>
<dbReference type="GO" id="GO:0005524">
    <property type="term" value="F:ATP binding"/>
    <property type="evidence" value="ECO:0007669"/>
    <property type="project" value="UniProtKB-UniRule"/>
</dbReference>
<evidence type="ECO:0000256" key="4">
    <source>
        <dbReference type="HAMAP-Rule" id="MF_01928"/>
    </source>
</evidence>
<sequence length="374" mass="40347">MKIGILGGGQLGRMFLQEAANYPLQVKILDPDPQAPCAHLCDEFVCGDFNDEATVFAFGQDCDAIGIEIEHVNVAALKRLQAQGKRIIPEPAVLEIIQDKGRQKAFYAEHGIPTAPFYLAANAADIDTQALPFVQKTRTGGYDGKGVQIIRNAADVAQLWDVPSVIESLCPIAKEIALIFVADGKGDVRTYPAAEMVFDPVLNLVDVVQMPAEISSEIAAQVDKICRQLAAAFAGAGVFAVEMFVTQSGEVWVNETACRVHNSGHPSIEACPSSQFDQMLRLLANYPLGSTQLLSAAAMINLIGAEGEQGAAEMRDLPALLAQEQVYLHWYGKHQVRSGRKMGHITLTASDTAALKAKIAALKQEIHLEITAKK</sequence>
<dbReference type="PANTHER" id="PTHR11609">
    <property type="entry name" value="PURINE BIOSYNTHESIS PROTEIN 6/7, PUR6/7"/>
    <property type="match status" value="1"/>
</dbReference>
<dbReference type="Pfam" id="PF02222">
    <property type="entry name" value="ATP-grasp"/>
    <property type="match status" value="1"/>
</dbReference>
<dbReference type="InterPro" id="IPR040686">
    <property type="entry name" value="PurK_C"/>
</dbReference>
<dbReference type="PANTHER" id="PTHR11609:SF5">
    <property type="entry name" value="PHOSPHORIBOSYLAMINOIMIDAZOLE CARBOXYLASE"/>
    <property type="match status" value="1"/>
</dbReference>
<dbReference type="NCBIfam" id="NF004679">
    <property type="entry name" value="PRK06019.1-5"/>
    <property type="match status" value="1"/>
</dbReference>